<name>A0A0F3HID9_9STRE</name>
<dbReference type="PATRIC" id="fig|28037.218.peg.748"/>
<keyword evidence="1" id="KW-0472">Membrane</keyword>
<sequence length="155" mass="18171">MKRDIKKYYLYRFLAYRFEKLSCKNPSLKEIKPEKREKIVLEATRTSQKIILVLGILYVLLNSALFIYLKTSDFQNPLFMMYTDYIDYLGGLINGEWGGSWRQKKASFLMIAILALPIVLIEGGPFFLLVLLVGNWTLKRKIRFEREHKGVESHG</sequence>
<keyword evidence="1" id="KW-0812">Transmembrane</keyword>
<comment type="caution">
    <text evidence="2">The sequence shown here is derived from an EMBL/GenBank/DDBJ whole genome shotgun (WGS) entry which is preliminary data.</text>
</comment>
<feature type="transmembrane region" description="Helical" evidence="1">
    <location>
        <begin position="108"/>
        <end position="133"/>
    </location>
</feature>
<dbReference type="RefSeq" id="WP_045762973.1">
    <property type="nucleotide sequence ID" value="NZ_JYOV01000010.1"/>
</dbReference>
<evidence type="ECO:0000313" key="2">
    <source>
        <dbReference type="EMBL" id="KJU93870.1"/>
    </source>
</evidence>
<reference evidence="2 3" key="1">
    <citation type="submission" date="2015-02" db="EMBL/GenBank/DDBJ databases">
        <title>Evolution of amylase-binding proteins of oral streptococcal species.</title>
        <authorList>
            <person name="Haase E.M."/>
        </authorList>
    </citation>
    <scope>NUCLEOTIDE SEQUENCE [LARGE SCALE GENOMIC DNA]</scope>
    <source>
        <strain evidence="2 3">UC6950A</strain>
    </source>
</reference>
<accession>A0A0F3HID9</accession>
<feature type="transmembrane region" description="Helical" evidence="1">
    <location>
        <begin position="50"/>
        <end position="69"/>
    </location>
</feature>
<evidence type="ECO:0000256" key="1">
    <source>
        <dbReference type="SAM" id="Phobius"/>
    </source>
</evidence>
<organism evidence="2 3">
    <name type="scientific">Streptococcus infantis</name>
    <dbReference type="NCBI Taxonomy" id="68892"/>
    <lineage>
        <taxon>Bacteria</taxon>
        <taxon>Bacillati</taxon>
        <taxon>Bacillota</taxon>
        <taxon>Bacilli</taxon>
        <taxon>Lactobacillales</taxon>
        <taxon>Streptococcaceae</taxon>
        <taxon>Streptococcus</taxon>
    </lineage>
</organism>
<dbReference type="Proteomes" id="UP000033405">
    <property type="component" value="Unassembled WGS sequence"/>
</dbReference>
<dbReference type="EMBL" id="JYOV01000010">
    <property type="protein sequence ID" value="KJU93870.1"/>
    <property type="molecule type" value="Genomic_DNA"/>
</dbReference>
<keyword evidence="1" id="KW-1133">Transmembrane helix</keyword>
<protein>
    <submittedName>
        <fullName evidence="2">Uncharacterized protein</fullName>
    </submittedName>
</protein>
<gene>
    <name evidence="2" type="ORF">TZ96_00775</name>
</gene>
<dbReference type="AlphaFoldDB" id="A0A0F3HID9"/>
<proteinExistence type="predicted"/>
<evidence type="ECO:0000313" key="3">
    <source>
        <dbReference type="Proteomes" id="UP000033405"/>
    </source>
</evidence>